<reference evidence="1 2" key="2">
    <citation type="submission" date="2017-09" db="EMBL/GenBank/DDBJ databases">
        <title>Extensive intraspecific genome diversity in a model arbuscular mycorrhizal fungus.</title>
        <authorList>
            <person name="Chen E.C."/>
            <person name="Morin E."/>
            <person name="Beaudet D."/>
            <person name="Noel J."/>
            <person name="Ndikumana S."/>
            <person name="Charron P."/>
            <person name="St-Onge C."/>
            <person name="Giorgi J."/>
            <person name="Grigoriev I.V."/>
            <person name="Roux C."/>
            <person name="Martin F.M."/>
            <person name="Corradi N."/>
        </authorList>
    </citation>
    <scope>NUCLEOTIDE SEQUENCE [LARGE SCALE GENOMIC DNA]</scope>
    <source>
        <strain evidence="1 2">A5</strain>
    </source>
</reference>
<accession>A0A2N0NAU1</accession>
<dbReference type="Proteomes" id="UP000232722">
    <property type="component" value="Unassembled WGS sequence"/>
</dbReference>
<feature type="non-terminal residue" evidence="1">
    <location>
        <position position="1"/>
    </location>
</feature>
<evidence type="ECO:0000313" key="2">
    <source>
        <dbReference type="Proteomes" id="UP000232722"/>
    </source>
</evidence>
<evidence type="ECO:0000313" key="1">
    <source>
        <dbReference type="EMBL" id="PKB91649.1"/>
    </source>
</evidence>
<dbReference type="AlphaFoldDB" id="A0A2N0NAU1"/>
<name>A0A2N0NAU1_9GLOM</name>
<proteinExistence type="predicted"/>
<gene>
    <name evidence="1" type="ORF">RhiirA5_448191</name>
</gene>
<organism evidence="1 2">
    <name type="scientific">Rhizophagus irregularis</name>
    <dbReference type="NCBI Taxonomy" id="588596"/>
    <lineage>
        <taxon>Eukaryota</taxon>
        <taxon>Fungi</taxon>
        <taxon>Fungi incertae sedis</taxon>
        <taxon>Mucoromycota</taxon>
        <taxon>Glomeromycotina</taxon>
        <taxon>Glomeromycetes</taxon>
        <taxon>Glomerales</taxon>
        <taxon>Glomeraceae</taxon>
        <taxon>Rhizophagus</taxon>
    </lineage>
</organism>
<protein>
    <submittedName>
        <fullName evidence="1">Uncharacterized protein</fullName>
    </submittedName>
</protein>
<reference evidence="1 2" key="1">
    <citation type="submission" date="2016-04" db="EMBL/GenBank/DDBJ databases">
        <title>Genome analyses suggest a sexual origin of heterokaryosis in a supposedly ancient asexual fungus.</title>
        <authorList>
            <person name="Ropars J."/>
            <person name="Sedzielewska K."/>
            <person name="Noel J."/>
            <person name="Charron P."/>
            <person name="Farinelli L."/>
            <person name="Marton T."/>
            <person name="Kruger M."/>
            <person name="Pelin A."/>
            <person name="Brachmann A."/>
            <person name="Corradi N."/>
        </authorList>
    </citation>
    <scope>NUCLEOTIDE SEQUENCE [LARGE SCALE GENOMIC DNA]</scope>
    <source>
        <strain evidence="1 2">A5</strain>
    </source>
</reference>
<dbReference type="EMBL" id="LLXJ01014415">
    <property type="protein sequence ID" value="PKB91649.1"/>
    <property type="molecule type" value="Genomic_DNA"/>
</dbReference>
<comment type="caution">
    <text evidence="1">The sequence shown here is derived from an EMBL/GenBank/DDBJ whole genome shotgun (WGS) entry which is preliminary data.</text>
</comment>
<sequence>DIYTSRLLNFNNLPEPKNTVDYYDNQNDDIISLESLASLSLQIDISQLNI</sequence>